<evidence type="ECO:0000259" key="4">
    <source>
        <dbReference type="Pfam" id="PF15619"/>
    </source>
</evidence>
<feature type="region of interest" description="Disordered" evidence="3">
    <location>
        <begin position="104"/>
        <end position="137"/>
    </location>
</feature>
<dbReference type="GO" id="GO:0005930">
    <property type="term" value="C:axoneme"/>
    <property type="evidence" value="ECO:0007669"/>
    <property type="project" value="TreeGrafter"/>
</dbReference>
<evidence type="ECO:0000256" key="3">
    <source>
        <dbReference type="SAM" id="MobiDB-lite"/>
    </source>
</evidence>
<evidence type="ECO:0000313" key="5">
    <source>
        <dbReference type="EMBL" id="KAK7068715.1"/>
    </source>
</evidence>
<dbReference type="Pfam" id="PF15619">
    <property type="entry name" value="Lebercilin"/>
    <property type="match status" value="1"/>
</dbReference>
<dbReference type="PANTHER" id="PTHR16650">
    <property type="entry name" value="C21ORF13-RELATED"/>
    <property type="match status" value="1"/>
</dbReference>
<gene>
    <name evidence="5" type="ORF">SK128_026446</name>
</gene>
<keyword evidence="6" id="KW-1185">Reference proteome</keyword>
<dbReference type="PANTHER" id="PTHR16650:SF6">
    <property type="entry name" value="GH21622P"/>
    <property type="match status" value="1"/>
</dbReference>
<feature type="compositionally biased region" description="Basic and acidic residues" evidence="3">
    <location>
        <begin position="104"/>
        <end position="116"/>
    </location>
</feature>
<evidence type="ECO:0000256" key="2">
    <source>
        <dbReference type="ARBA" id="ARBA00023054"/>
    </source>
</evidence>
<feature type="domain" description="Lebercilin" evidence="4">
    <location>
        <begin position="22"/>
        <end position="134"/>
    </location>
</feature>
<comment type="similarity">
    <text evidence="1">Belongs to the LCA5 family.</text>
</comment>
<proteinExistence type="inferred from homology"/>
<dbReference type="Proteomes" id="UP001381693">
    <property type="component" value="Unassembled WGS sequence"/>
</dbReference>
<sequence length="153" mass="18084">MPTFLNNLSLITIPPDNFSTVELQDQNRLVVRLCKRQEAALQRYQDMRTELPHIIEAHKIEINVLQEKLRRSTEVNRRNSDKLKMNDGRIMKLTEELSRLRDLSKRRNLPERDQLNKKLSTTNQSLQEREKEVEVGVRQPRSEVLNLGAMKRI</sequence>
<dbReference type="EMBL" id="JAXCGZ010017146">
    <property type="protein sequence ID" value="KAK7068715.1"/>
    <property type="molecule type" value="Genomic_DNA"/>
</dbReference>
<name>A0AAN8WM81_HALRR</name>
<feature type="compositionally biased region" description="Polar residues" evidence="3">
    <location>
        <begin position="117"/>
        <end position="126"/>
    </location>
</feature>
<comment type="caution">
    <text evidence="5">The sequence shown here is derived from an EMBL/GenBank/DDBJ whole genome shotgun (WGS) entry which is preliminary data.</text>
</comment>
<dbReference type="GO" id="GO:0042073">
    <property type="term" value="P:intraciliary transport"/>
    <property type="evidence" value="ECO:0007669"/>
    <property type="project" value="TreeGrafter"/>
</dbReference>
<dbReference type="InterPro" id="IPR026188">
    <property type="entry name" value="Lebercilin-like"/>
</dbReference>
<evidence type="ECO:0000313" key="6">
    <source>
        <dbReference type="Proteomes" id="UP001381693"/>
    </source>
</evidence>
<protein>
    <recommendedName>
        <fullName evidence="4">Lebercilin domain-containing protein</fullName>
    </recommendedName>
</protein>
<dbReference type="AlphaFoldDB" id="A0AAN8WM81"/>
<reference evidence="5 6" key="1">
    <citation type="submission" date="2023-11" db="EMBL/GenBank/DDBJ databases">
        <title>Halocaridina rubra genome assembly.</title>
        <authorList>
            <person name="Smith C."/>
        </authorList>
    </citation>
    <scope>NUCLEOTIDE SEQUENCE [LARGE SCALE GENOMIC DNA]</scope>
    <source>
        <strain evidence="5">EP-1</strain>
        <tissue evidence="5">Whole</tissue>
    </source>
</reference>
<accession>A0AAN8WM81</accession>
<evidence type="ECO:0000256" key="1">
    <source>
        <dbReference type="ARBA" id="ARBA00010229"/>
    </source>
</evidence>
<dbReference type="InterPro" id="IPR028933">
    <property type="entry name" value="Lebercilin_dom"/>
</dbReference>
<organism evidence="5 6">
    <name type="scientific">Halocaridina rubra</name>
    <name type="common">Hawaiian red shrimp</name>
    <dbReference type="NCBI Taxonomy" id="373956"/>
    <lineage>
        <taxon>Eukaryota</taxon>
        <taxon>Metazoa</taxon>
        <taxon>Ecdysozoa</taxon>
        <taxon>Arthropoda</taxon>
        <taxon>Crustacea</taxon>
        <taxon>Multicrustacea</taxon>
        <taxon>Malacostraca</taxon>
        <taxon>Eumalacostraca</taxon>
        <taxon>Eucarida</taxon>
        <taxon>Decapoda</taxon>
        <taxon>Pleocyemata</taxon>
        <taxon>Caridea</taxon>
        <taxon>Atyoidea</taxon>
        <taxon>Atyidae</taxon>
        <taxon>Halocaridina</taxon>
    </lineage>
</organism>
<keyword evidence="2" id="KW-0175">Coiled coil</keyword>